<evidence type="ECO:0000313" key="2">
    <source>
        <dbReference type="Proteomes" id="UP001159363"/>
    </source>
</evidence>
<comment type="caution">
    <text evidence="1">The sequence shown here is derived from an EMBL/GenBank/DDBJ whole genome shotgun (WGS) entry which is preliminary data.</text>
</comment>
<protein>
    <submittedName>
        <fullName evidence="1">Uncharacterized protein</fullName>
    </submittedName>
</protein>
<dbReference type="Proteomes" id="UP001159363">
    <property type="component" value="Chromosome 8"/>
</dbReference>
<keyword evidence="2" id="KW-1185">Reference proteome</keyword>
<dbReference type="EMBL" id="JARBHB010000009">
    <property type="protein sequence ID" value="KAJ8876075.1"/>
    <property type="molecule type" value="Genomic_DNA"/>
</dbReference>
<gene>
    <name evidence="1" type="ORF">PR048_023984</name>
</gene>
<evidence type="ECO:0000313" key="1">
    <source>
        <dbReference type="EMBL" id="KAJ8876075.1"/>
    </source>
</evidence>
<name>A0ABQ9GVL0_9NEOP</name>
<reference evidence="1 2" key="1">
    <citation type="submission" date="2023-02" db="EMBL/GenBank/DDBJ databases">
        <title>LHISI_Scaffold_Assembly.</title>
        <authorList>
            <person name="Stuart O.P."/>
            <person name="Cleave R."/>
            <person name="Magrath M.J.L."/>
            <person name="Mikheyev A.S."/>
        </authorList>
    </citation>
    <scope>NUCLEOTIDE SEQUENCE [LARGE SCALE GENOMIC DNA]</scope>
    <source>
        <strain evidence="1">Daus_M_001</strain>
        <tissue evidence="1">Leg muscle</tissue>
    </source>
</reference>
<accession>A0ABQ9GVL0</accession>
<proteinExistence type="predicted"/>
<sequence length="641" mass="71453">MFKFPMIKYDDGAESLGIAFPIFTHEISPSKDASSVCFNGYCKAKRLWASTAASYLKQIASASLLGPKRICGAAVVERLDCLPLPRANCVQSPAGSRPDFMRLGIVPYDAALQDVNKLDHFKVTRYSDFWRQLPFSLDRQATHSLLLLIACTGLRWRAVHDVSVAAASIKAKPETYATIVRRLQICTCLTRDSDPERLVPYASVSSPMLIELNETVLGHWTSQTLSAVDQIKKNSSGERTQGEATLSEMGRQWNARAGETGVPRENSLASGIVQHDSTYEDPGVNPPGIEPVSPWWEASAITTVPPLSPSEKVVSQVEIRHAVAPGDPAIDGGGDALVQRGTAISTAWQNLVQLVTARKKHAYKLEYVIRDRKRRRLILDAHGLSQILRSVAAPKGVQNANEGYSGSKAMAWTMQLVGGFSRGSPVCPAISFRHCSILTSITLIGSQDLAVTNHQNLFTHSAAEFLRVQEGCNWGLFANYDILRYPVVSALTAQQRFMHVICTSHCNNKRCMRCVNVSGRQPHNSTLSVRHRWHVGSTFMEHVEQVHGTCQAREWYVSKHSWHVSRMYMTRVQHVSNPYMARVQHVHGTWETGGPRENQPTGDIVQHSHMWKSGVIPSRNEPRSHWWKARLWQLDRRGSCI</sequence>
<organism evidence="1 2">
    <name type="scientific">Dryococelus australis</name>
    <dbReference type="NCBI Taxonomy" id="614101"/>
    <lineage>
        <taxon>Eukaryota</taxon>
        <taxon>Metazoa</taxon>
        <taxon>Ecdysozoa</taxon>
        <taxon>Arthropoda</taxon>
        <taxon>Hexapoda</taxon>
        <taxon>Insecta</taxon>
        <taxon>Pterygota</taxon>
        <taxon>Neoptera</taxon>
        <taxon>Polyneoptera</taxon>
        <taxon>Phasmatodea</taxon>
        <taxon>Verophasmatodea</taxon>
        <taxon>Anareolatae</taxon>
        <taxon>Phasmatidae</taxon>
        <taxon>Eurycanthinae</taxon>
        <taxon>Dryococelus</taxon>
    </lineage>
</organism>